<feature type="domain" description="Glutamine amidotransferase type-2" evidence="8">
    <location>
        <begin position="5"/>
        <end position="212"/>
    </location>
</feature>
<dbReference type="InterPro" id="IPR017932">
    <property type="entry name" value="GATase_2_dom"/>
</dbReference>
<dbReference type="Gene3D" id="3.60.20.10">
    <property type="entry name" value="Glutamine Phosphoribosylpyrophosphate, subunit 1, domain 1"/>
    <property type="match status" value="1"/>
</dbReference>
<organism evidence="9 10">
    <name type="scientific">Methylomonas fluvii</name>
    <dbReference type="NCBI Taxonomy" id="1854564"/>
    <lineage>
        <taxon>Bacteria</taxon>
        <taxon>Pseudomonadati</taxon>
        <taxon>Pseudomonadota</taxon>
        <taxon>Gammaproteobacteria</taxon>
        <taxon>Methylococcales</taxon>
        <taxon>Methylococcaceae</taxon>
        <taxon>Methylomonas</taxon>
    </lineage>
</organism>
<comment type="caution">
    <text evidence="9">The sequence shown here is derived from an EMBL/GenBank/DDBJ whole genome shotgun (WGS) entry which is preliminary data.</text>
</comment>
<keyword evidence="10" id="KW-1185">Reference proteome</keyword>
<evidence type="ECO:0000256" key="7">
    <source>
        <dbReference type="ARBA" id="ARBA00048741"/>
    </source>
</evidence>
<dbReference type="EC" id="6.3.5.4" evidence="3"/>
<keyword evidence="6" id="KW-0315">Glutamine amidotransferase</keyword>
<keyword evidence="5" id="KW-0067">ATP-binding</keyword>
<dbReference type="Proteomes" id="UP000641152">
    <property type="component" value="Unassembled WGS sequence"/>
</dbReference>
<dbReference type="EMBL" id="JACXST010000003">
    <property type="protein sequence ID" value="MBD9362466.1"/>
    <property type="molecule type" value="Genomic_DNA"/>
</dbReference>
<accession>A0ABR9DHW2</accession>
<dbReference type="InterPro" id="IPR033738">
    <property type="entry name" value="AsnB_N"/>
</dbReference>
<evidence type="ECO:0000259" key="8">
    <source>
        <dbReference type="PROSITE" id="PS51278"/>
    </source>
</evidence>
<dbReference type="PROSITE" id="PS51278">
    <property type="entry name" value="GATASE_TYPE_2"/>
    <property type="match status" value="1"/>
</dbReference>
<protein>
    <recommendedName>
        <fullName evidence="3">asparagine synthase (glutamine-hydrolyzing)</fullName>
        <ecNumber evidence="3">6.3.5.4</ecNumber>
    </recommendedName>
</protein>
<dbReference type="Pfam" id="PF00733">
    <property type="entry name" value="Asn_synthase"/>
    <property type="match status" value="1"/>
</dbReference>
<proteinExistence type="inferred from homology"/>
<dbReference type="InterPro" id="IPR029055">
    <property type="entry name" value="Ntn_hydrolases_N"/>
</dbReference>
<comment type="catalytic activity">
    <reaction evidence="7">
        <text>L-aspartate + L-glutamine + ATP + H2O = L-asparagine + L-glutamate + AMP + diphosphate + H(+)</text>
        <dbReference type="Rhea" id="RHEA:12228"/>
        <dbReference type="ChEBI" id="CHEBI:15377"/>
        <dbReference type="ChEBI" id="CHEBI:15378"/>
        <dbReference type="ChEBI" id="CHEBI:29985"/>
        <dbReference type="ChEBI" id="CHEBI:29991"/>
        <dbReference type="ChEBI" id="CHEBI:30616"/>
        <dbReference type="ChEBI" id="CHEBI:33019"/>
        <dbReference type="ChEBI" id="CHEBI:58048"/>
        <dbReference type="ChEBI" id="CHEBI:58359"/>
        <dbReference type="ChEBI" id="CHEBI:456215"/>
        <dbReference type="EC" id="6.3.5.4"/>
    </reaction>
</comment>
<sequence length="642" mass="71994">MSTIAGIVRHIGEAVTPFDLAAAAKRMVEPGLLEAQYWTQDGTGFAVRQSLVTHEDLMERQPWVSADGRLVLVLDGRIDNREELGAALGISLQAETVPDGWLLLQALERWGEAAPARLVGDFVFALWDTQRRCLLLVRDQMGTRSLYYYRGHGFLAFANTFPALLALPGVPKTVDELGIADFLILNMHHPENTFYENVRRMPKSSIAAFDRKGLSFSTYWTPNPAKRLRLSSDSEYVEAAREQLERAVACRLRAKDPIASHISGGLDSSAVATTAARLLAPNRLFAVCSVPPEGMELPPPAPAWYNDERPYLREIAALHPNLDIHLASSSEPHWIEKDPSAFFEAGGMPARNITNIGWFMPGRELAENLGIKVLLTGQAGNAAWSYDGLRSMSDMFRQGRWLRLGREIYLTGKRAPFGYGWKRLLKTEVVRPLLPTALLRWHRRMKQGQAELWSAFSMINPAFASEINLYRRSRDAGYDMICTGSMDSQGVMLSMLNRNEHGKDILTAMRSLGGIESRDPLLDRRLVEFFLSIPQDQYLKDGIARRLARKALSDRLPPSVLEKERIGMQNPEILSRLDKLREDMGGEIAGLAEIPLVARCIDLPRLEKTVSDWPKQGPAVTLALPRALNVARFLRWVEQSDF</sequence>
<evidence type="ECO:0000256" key="6">
    <source>
        <dbReference type="ARBA" id="ARBA00022962"/>
    </source>
</evidence>
<dbReference type="PANTHER" id="PTHR43284:SF1">
    <property type="entry name" value="ASPARAGINE SYNTHETASE"/>
    <property type="match status" value="1"/>
</dbReference>
<evidence type="ECO:0000313" key="9">
    <source>
        <dbReference type="EMBL" id="MBD9362466.1"/>
    </source>
</evidence>
<reference evidence="9 10" key="1">
    <citation type="submission" date="2020-09" db="EMBL/GenBank/DDBJ databases">
        <title>Methylomonas albis sp. nov. and Methylomonas fluvii sp. nov.: Two cold-adapted methanotrophs from the River Elbe and an amended description of Methylovulum psychrotolerans strain Eb1.</title>
        <authorList>
            <person name="Bussmann I.K."/>
            <person name="Klings K.-W."/>
            <person name="Warnstedt J."/>
            <person name="Hoppert M."/>
            <person name="Saborowski A."/>
            <person name="Horn F."/>
            <person name="Liebner S."/>
        </authorList>
    </citation>
    <scope>NUCLEOTIDE SEQUENCE [LARGE SCALE GENOMIC DNA]</scope>
    <source>
        <strain evidence="9 10">EbB</strain>
    </source>
</reference>
<evidence type="ECO:0000256" key="5">
    <source>
        <dbReference type="ARBA" id="ARBA00022840"/>
    </source>
</evidence>
<dbReference type="SUPFAM" id="SSF56235">
    <property type="entry name" value="N-terminal nucleophile aminohydrolases (Ntn hydrolases)"/>
    <property type="match status" value="1"/>
</dbReference>
<evidence type="ECO:0000256" key="1">
    <source>
        <dbReference type="ARBA" id="ARBA00005187"/>
    </source>
</evidence>
<evidence type="ECO:0000256" key="4">
    <source>
        <dbReference type="ARBA" id="ARBA00022741"/>
    </source>
</evidence>
<evidence type="ECO:0000313" key="10">
    <source>
        <dbReference type="Proteomes" id="UP000641152"/>
    </source>
</evidence>
<evidence type="ECO:0000256" key="2">
    <source>
        <dbReference type="ARBA" id="ARBA00005752"/>
    </source>
</evidence>
<dbReference type="InterPro" id="IPR051786">
    <property type="entry name" value="ASN_synthetase/amidase"/>
</dbReference>
<dbReference type="PANTHER" id="PTHR43284">
    <property type="entry name" value="ASPARAGINE SYNTHETASE (GLUTAMINE-HYDROLYZING)"/>
    <property type="match status" value="1"/>
</dbReference>
<dbReference type="InterPro" id="IPR006426">
    <property type="entry name" value="Asn_synth_AEB"/>
</dbReference>
<gene>
    <name evidence="9" type="ORF">EBB_18515</name>
</gene>
<comment type="similarity">
    <text evidence="2">Belongs to the asparagine synthetase family.</text>
</comment>
<dbReference type="CDD" id="cd00712">
    <property type="entry name" value="AsnB"/>
    <property type="match status" value="1"/>
</dbReference>
<dbReference type="SUPFAM" id="SSF52402">
    <property type="entry name" value="Adenine nucleotide alpha hydrolases-like"/>
    <property type="match status" value="1"/>
</dbReference>
<evidence type="ECO:0000256" key="3">
    <source>
        <dbReference type="ARBA" id="ARBA00012737"/>
    </source>
</evidence>
<dbReference type="Gene3D" id="3.40.50.620">
    <property type="entry name" value="HUPs"/>
    <property type="match status" value="1"/>
</dbReference>
<keyword evidence="4" id="KW-0547">Nucleotide-binding</keyword>
<dbReference type="RefSeq" id="WP_192395241.1">
    <property type="nucleotide sequence ID" value="NZ_CAJHIU010000003.1"/>
</dbReference>
<dbReference type="InterPro" id="IPR014729">
    <property type="entry name" value="Rossmann-like_a/b/a_fold"/>
</dbReference>
<dbReference type="Pfam" id="PF13537">
    <property type="entry name" value="GATase_7"/>
    <property type="match status" value="1"/>
</dbReference>
<dbReference type="PIRSF" id="PIRSF001589">
    <property type="entry name" value="Asn_synthetase_glu-h"/>
    <property type="match status" value="1"/>
</dbReference>
<dbReference type="InterPro" id="IPR001962">
    <property type="entry name" value="Asn_synthase"/>
</dbReference>
<name>A0ABR9DHW2_9GAMM</name>
<comment type="pathway">
    <text evidence="1">Amino-acid biosynthesis; L-asparagine biosynthesis; L-asparagine from L-aspartate (L-Gln route): step 1/1.</text>
</comment>